<evidence type="ECO:0000313" key="1">
    <source>
        <dbReference type="EMBL" id="ACD84112.1"/>
    </source>
</evidence>
<dbReference type="Proteomes" id="UP000009149">
    <property type="component" value="Chromosome"/>
</dbReference>
<dbReference type="KEGG" id="min:Minf_2058"/>
<accession>B3DZ20</accession>
<dbReference type="HOGENOM" id="CLU_3404347_0_0_0"/>
<reference evidence="1 2" key="1">
    <citation type="journal article" date="2008" name="Biol. Direct">
        <title>Complete genome sequence of the extremely acidophilic methanotroph isolate V4, Methylacidiphilum infernorum, a representative of the bacterial phylum Verrucomicrobia.</title>
        <authorList>
            <person name="Hou S."/>
            <person name="Makarova K.S."/>
            <person name="Saw J.H."/>
            <person name="Senin P."/>
            <person name="Ly B.V."/>
            <person name="Zhou Z."/>
            <person name="Ren Y."/>
            <person name="Wang J."/>
            <person name="Galperin M.Y."/>
            <person name="Omelchenko M.V."/>
            <person name="Wolf Y.I."/>
            <person name="Yutin N."/>
            <person name="Koonin E.V."/>
            <person name="Stott M.B."/>
            <person name="Mountain B.W."/>
            <person name="Crowe M.A."/>
            <person name="Smirnova A.V."/>
            <person name="Dunfield P.F."/>
            <person name="Feng L."/>
            <person name="Wang L."/>
            <person name="Alam M."/>
        </authorList>
    </citation>
    <scope>NUCLEOTIDE SEQUENCE [LARGE SCALE GENOMIC DNA]</scope>
    <source>
        <strain evidence="2">Isolate V4</strain>
    </source>
</reference>
<sequence>MKGSFLILFLEKRKISYEGKKDGWLLGQKA</sequence>
<gene>
    <name evidence="1" type="ordered locus">Minf_2058</name>
</gene>
<protein>
    <submittedName>
        <fullName evidence="1">Uncharacterized protein</fullName>
    </submittedName>
</protein>
<dbReference type="AlphaFoldDB" id="B3DZ20"/>
<dbReference type="STRING" id="481448.Minf_2058"/>
<proteinExistence type="predicted"/>
<organism evidence="1 2">
    <name type="scientific">Methylacidiphilum infernorum (isolate V4)</name>
    <name type="common">Methylokorus infernorum (strain V4)</name>
    <dbReference type="NCBI Taxonomy" id="481448"/>
    <lineage>
        <taxon>Bacteria</taxon>
        <taxon>Pseudomonadati</taxon>
        <taxon>Verrucomicrobiota</taxon>
        <taxon>Methylacidiphilae</taxon>
        <taxon>Methylacidiphilales</taxon>
        <taxon>Methylacidiphilaceae</taxon>
        <taxon>Methylacidiphilum (ex Ratnadevi et al. 2023)</taxon>
    </lineage>
</organism>
<evidence type="ECO:0000313" key="2">
    <source>
        <dbReference type="Proteomes" id="UP000009149"/>
    </source>
</evidence>
<dbReference type="EMBL" id="CP000975">
    <property type="protein sequence ID" value="ACD84112.1"/>
    <property type="molecule type" value="Genomic_DNA"/>
</dbReference>
<name>B3DZ20_METI4</name>